<evidence type="ECO:0000256" key="2">
    <source>
        <dbReference type="ARBA" id="ARBA00005179"/>
    </source>
</evidence>
<evidence type="ECO:0000256" key="3">
    <source>
        <dbReference type="ARBA" id="ARBA00007992"/>
    </source>
</evidence>
<comment type="similarity">
    <text evidence="3">Belongs to the paxM FAD-dependent monooxygenase family.</text>
</comment>
<dbReference type="GO" id="GO:0004497">
    <property type="term" value="F:monooxygenase activity"/>
    <property type="evidence" value="ECO:0007669"/>
    <property type="project" value="InterPro"/>
</dbReference>
<dbReference type="InterPro" id="IPR002938">
    <property type="entry name" value="FAD-bd"/>
</dbReference>
<protein>
    <recommendedName>
        <fullName evidence="7">FAD-binding domain-containing protein</fullName>
    </recommendedName>
</protein>
<comment type="pathway">
    <text evidence="2">Secondary metabolite biosynthesis.</text>
</comment>
<dbReference type="InterPro" id="IPR036188">
    <property type="entry name" value="FAD/NAD-bd_sf"/>
</dbReference>
<comment type="cofactor">
    <cofactor evidence="1">
        <name>FAD</name>
        <dbReference type="ChEBI" id="CHEBI:57692"/>
    </cofactor>
</comment>
<gene>
    <name evidence="8" type="ORF">Micbo1qcDRAFT_208147</name>
</gene>
<dbReference type="Gene3D" id="3.50.50.60">
    <property type="entry name" value="FAD/NAD(P)-binding domain"/>
    <property type="match status" value="1"/>
</dbReference>
<evidence type="ECO:0000256" key="4">
    <source>
        <dbReference type="ARBA" id="ARBA00022630"/>
    </source>
</evidence>
<dbReference type="InterPro" id="IPR050562">
    <property type="entry name" value="FAD_mOase_fung"/>
</dbReference>
<dbReference type="SUPFAM" id="SSF51905">
    <property type="entry name" value="FAD/NAD(P)-binding domain"/>
    <property type="match status" value="1"/>
</dbReference>
<organism evidence="8 9">
    <name type="scientific">Microdochium bolleyi</name>
    <dbReference type="NCBI Taxonomy" id="196109"/>
    <lineage>
        <taxon>Eukaryota</taxon>
        <taxon>Fungi</taxon>
        <taxon>Dikarya</taxon>
        <taxon>Ascomycota</taxon>
        <taxon>Pezizomycotina</taxon>
        <taxon>Sordariomycetes</taxon>
        <taxon>Xylariomycetidae</taxon>
        <taxon>Xylariales</taxon>
        <taxon>Microdochiaceae</taxon>
        <taxon>Microdochium</taxon>
    </lineage>
</organism>
<dbReference type="Proteomes" id="UP000070501">
    <property type="component" value="Unassembled WGS sequence"/>
</dbReference>
<dbReference type="PANTHER" id="PTHR47356">
    <property type="entry name" value="FAD-DEPENDENT MONOOXYGENASE ASQG-RELATED"/>
    <property type="match status" value="1"/>
</dbReference>
<dbReference type="STRING" id="196109.A0A136IRG4"/>
<dbReference type="EMBL" id="KQ964262">
    <property type="protein sequence ID" value="KXJ87525.1"/>
    <property type="molecule type" value="Genomic_DNA"/>
</dbReference>
<keyword evidence="4" id="KW-0285">Flavoprotein</keyword>
<reference evidence="9" key="1">
    <citation type="submission" date="2016-02" db="EMBL/GenBank/DDBJ databases">
        <title>Draft genome sequence of Microdochium bolleyi, a fungal endophyte of beachgrass.</title>
        <authorList>
            <consortium name="DOE Joint Genome Institute"/>
            <person name="David A.S."/>
            <person name="May G."/>
            <person name="Haridas S."/>
            <person name="Lim J."/>
            <person name="Wang M."/>
            <person name="Labutti K."/>
            <person name="Lipzen A."/>
            <person name="Barry K."/>
            <person name="Grigoriev I.V."/>
        </authorList>
    </citation>
    <scope>NUCLEOTIDE SEQUENCE [LARGE SCALE GENOMIC DNA]</scope>
    <source>
        <strain evidence="9">J235TASD1</strain>
    </source>
</reference>
<dbReference type="OrthoDB" id="10029326at2759"/>
<feature type="domain" description="FAD-binding" evidence="7">
    <location>
        <begin position="14"/>
        <end position="186"/>
    </location>
</feature>
<feature type="domain" description="FAD-binding" evidence="7">
    <location>
        <begin position="314"/>
        <end position="365"/>
    </location>
</feature>
<dbReference type="InParanoid" id="A0A136IRG4"/>
<evidence type="ECO:0000256" key="5">
    <source>
        <dbReference type="ARBA" id="ARBA00022827"/>
    </source>
</evidence>
<keyword evidence="5" id="KW-0274">FAD</keyword>
<keyword evidence="6" id="KW-0560">Oxidoreductase</keyword>
<name>A0A136IRG4_9PEZI</name>
<keyword evidence="9" id="KW-1185">Reference proteome</keyword>
<evidence type="ECO:0000256" key="1">
    <source>
        <dbReference type="ARBA" id="ARBA00001974"/>
    </source>
</evidence>
<dbReference type="AlphaFoldDB" id="A0A136IRG4"/>
<evidence type="ECO:0000259" key="7">
    <source>
        <dbReference type="Pfam" id="PF01494"/>
    </source>
</evidence>
<accession>A0A136IRG4</accession>
<dbReference type="PRINTS" id="PR00420">
    <property type="entry name" value="RNGMNOXGNASE"/>
</dbReference>
<sequence length="470" mass="51031">METTTSTGKLHSHQVVIVGGGITGLTLGLMLERLGVDYVLLEAYGSMTPDVGASIALTPNGLRILDQLGCYEKLERVSVPMSKSFTRDANRGGRAIMVREAGPEVKARHGYSMFFSSRHKLVKVLYDHVQHKERMLVNRKVVRIESEVEVGATSDSPARVHTADGDVLEAQLVVGADGVRSFVRSEMWRLADAAAKGAGIPAADREPVPVEHACIFGTARPVAGLPPGEVTCVCGDDYNVGLMGAASGDVFFFWTWCLPDGLNRASLNNLPRFTDEDMNRELARARDVVVTDSGVTMGQVVAGAYKRGVSALPHFALKKWHAGRIVILGDAAHKFNPQAGQGGNNCIESCAALVNTLQETVLPKADWSLATLTRTFGQVEDQRLQRVTKMVGLSQDSIRMTAWTSWRKKILQRHFVPLLPKSAAADFLSNFVTGAVRLYGDKFPSPPAREHKVLFDDEKPGFRAPAIAAA</sequence>
<evidence type="ECO:0000313" key="9">
    <source>
        <dbReference type="Proteomes" id="UP000070501"/>
    </source>
</evidence>
<evidence type="ECO:0000256" key="6">
    <source>
        <dbReference type="ARBA" id="ARBA00023002"/>
    </source>
</evidence>
<proteinExistence type="inferred from homology"/>
<dbReference type="Pfam" id="PF01494">
    <property type="entry name" value="FAD_binding_3"/>
    <property type="match status" value="2"/>
</dbReference>
<dbReference type="PANTHER" id="PTHR47356:SF2">
    <property type="entry name" value="FAD-BINDING DOMAIN-CONTAINING PROTEIN-RELATED"/>
    <property type="match status" value="1"/>
</dbReference>
<dbReference type="GO" id="GO:0071949">
    <property type="term" value="F:FAD binding"/>
    <property type="evidence" value="ECO:0007669"/>
    <property type="project" value="InterPro"/>
</dbReference>
<evidence type="ECO:0000313" key="8">
    <source>
        <dbReference type="EMBL" id="KXJ87525.1"/>
    </source>
</evidence>